<organism evidence="2 3">
    <name type="scientific">Streptococcus danieliae</name>
    <dbReference type="NCBI Taxonomy" id="747656"/>
    <lineage>
        <taxon>Bacteria</taxon>
        <taxon>Bacillati</taxon>
        <taxon>Bacillota</taxon>
        <taxon>Bacilli</taxon>
        <taxon>Lactobacillales</taxon>
        <taxon>Streptococcaceae</taxon>
        <taxon>Streptococcus</taxon>
    </lineage>
</organism>
<dbReference type="AlphaFoldDB" id="A0A7Z0RRK0"/>
<reference evidence="2 3" key="1">
    <citation type="submission" date="2020-07" db="EMBL/GenBank/DDBJ databases">
        <title>MOT database genomes.</title>
        <authorList>
            <person name="Joseph S."/>
            <person name="Aduse-Opoku J."/>
            <person name="Hashim A."/>
            <person name="Wade W."/>
            <person name="Curtis M."/>
        </authorList>
    </citation>
    <scope>NUCLEOTIDE SEQUENCE [LARGE SCALE GENOMIC DNA]</scope>
    <source>
        <strain evidence="2 3">CCW311</strain>
    </source>
</reference>
<evidence type="ECO:0000313" key="2">
    <source>
        <dbReference type="EMBL" id="NYS49747.1"/>
    </source>
</evidence>
<feature type="compositionally biased region" description="Low complexity" evidence="1">
    <location>
        <begin position="27"/>
        <end position="90"/>
    </location>
</feature>
<feature type="region of interest" description="Disordered" evidence="1">
    <location>
        <begin position="21"/>
        <end position="94"/>
    </location>
</feature>
<keyword evidence="3" id="KW-1185">Reference proteome</keyword>
<protein>
    <recommendedName>
        <fullName evidence="4">Lipoprotein</fullName>
    </recommendedName>
</protein>
<dbReference type="PROSITE" id="PS51257">
    <property type="entry name" value="PROKAR_LIPOPROTEIN"/>
    <property type="match status" value="1"/>
</dbReference>
<sequence length="197" mass="20805">MKQRFLVLVLASLALVACGQKQEGETKASSSQKQAVSSSKKAGSSKQATSSEKARSGAELVAESAVASSQVKPVSQEMASSSSSQAEASAVPEVTGGAETSVIDGTWSSPKGGSFTVAAGTLTKAESTFTVKQLEENAFTLEEVMASPPVYIYVPAGQVLSTGPKNYESDESRERIFILPQYDAPQEAMEPYIYYRN</sequence>
<dbReference type="EMBL" id="JACBYG010000113">
    <property type="protein sequence ID" value="NYS49747.1"/>
    <property type="molecule type" value="Genomic_DNA"/>
</dbReference>
<evidence type="ECO:0000256" key="1">
    <source>
        <dbReference type="SAM" id="MobiDB-lite"/>
    </source>
</evidence>
<dbReference type="Proteomes" id="UP000563349">
    <property type="component" value="Unassembled WGS sequence"/>
</dbReference>
<dbReference type="RefSeq" id="WP_179924270.1">
    <property type="nucleotide sequence ID" value="NZ_CP128228.1"/>
</dbReference>
<name>A0A7Z0RRK0_9STRE</name>
<evidence type="ECO:0000313" key="3">
    <source>
        <dbReference type="Proteomes" id="UP000563349"/>
    </source>
</evidence>
<accession>A0A7Z0RRK0</accession>
<comment type="caution">
    <text evidence="2">The sequence shown here is derived from an EMBL/GenBank/DDBJ whole genome shotgun (WGS) entry which is preliminary data.</text>
</comment>
<evidence type="ECO:0008006" key="4">
    <source>
        <dbReference type="Google" id="ProtNLM"/>
    </source>
</evidence>
<gene>
    <name evidence="2" type="ORF">HZY93_07265</name>
</gene>
<proteinExistence type="predicted"/>